<accession>K6XSR6</accession>
<evidence type="ECO:0000256" key="5">
    <source>
        <dbReference type="ARBA" id="ARBA00022833"/>
    </source>
</evidence>
<dbReference type="Pfam" id="PF01979">
    <property type="entry name" value="Amidohydro_1"/>
    <property type="match status" value="1"/>
</dbReference>
<feature type="binding site" evidence="7">
    <location>
        <position position="241"/>
    </location>
    <ligand>
        <name>Zn(2+)</name>
        <dbReference type="ChEBI" id="CHEBI:29105"/>
    </ligand>
</feature>
<feature type="binding site" evidence="7">
    <location>
        <position position="320"/>
    </location>
    <ligand>
        <name>N-formimidoyl-L-glutamate</name>
        <dbReference type="ChEBI" id="CHEBI:58928"/>
    </ligand>
</feature>
<feature type="binding site" evidence="7">
    <location>
        <position position="73"/>
    </location>
    <ligand>
        <name>Fe(3+)</name>
        <dbReference type="ChEBI" id="CHEBI:29034"/>
    </ligand>
</feature>
<dbReference type="UniPathway" id="UPA00379">
    <property type="reaction ID" value="UER00551"/>
</dbReference>
<evidence type="ECO:0000256" key="7">
    <source>
        <dbReference type="HAMAP-Rule" id="MF_00372"/>
    </source>
</evidence>
<feature type="binding site" evidence="7">
    <location>
        <position position="321"/>
    </location>
    <ligand>
        <name>4-imidazolone-5-propanoate</name>
        <dbReference type="ChEBI" id="CHEBI:77893"/>
    </ligand>
</feature>
<evidence type="ECO:0000256" key="2">
    <source>
        <dbReference type="ARBA" id="ARBA00022723"/>
    </source>
</evidence>
<feature type="binding site" evidence="7">
    <location>
        <position position="241"/>
    </location>
    <ligand>
        <name>Fe(3+)</name>
        <dbReference type="ChEBI" id="CHEBI:29034"/>
    </ligand>
</feature>
<feature type="binding site" evidence="7">
    <location>
        <position position="71"/>
    </location>
    <ligand>
        <name>Fe(3+)</name>
        <dbReference type="ChEBI" id="CHEBI:29034"/>
    </ligand>
</feature>
<keyword evidence="3 7" id="KW-0378">Hydrolase</keyword>
<evidence type="ECO:0000256" key="1">
    <source>
        <dbReference type="ARBA" id="ARBA00012864"/>
    </source>
</evidence>
<dbReference type="FunFam" id="3.20.20.140:FF:000007">
    <property type="entry name" value="Imidazolonepropionase"/>
    <property type="match status" value="1"/>
</dbReference>
<feature type="binding site" evidence="7">
    <location>
        <position position="318"/>
    </location>
    <ligand>
        <name>N-formimidoyl-L-glutamate</name>
        <dbReference type="ChEBI" id="CHEBI:58928"/>
    </ligand>
</feature>
<dbReference type="GO" id="GO:0019556">
    <property type="term" value="P:L-histidine catabolic process to glutamate and formamide"/>
    <property type="evidence" value="ECO:0007669"/>
    <property type="project" value="UniProtKB-UniRule"/>
</dbReference>
<reference evidence="9 10" key="1">
    <citation type="journal article" date="2017" name="Antonie Van Leeuwenhoek">
        <title>Rhizobium rhizosphaerae sp. nov., a novel species isolated from rice rhizosphere.</title>
        <authorList>
            <person name="Zhao J.J."/>
            <person name="Zhang J."/>
            <person name="Zhang R.J."/>
            <person name="Zhang C.W."/>
            <person name="Yin H.Q."/>
            <person name="Zhang X.X."/>
        </authorList>
    </citation>
    <scope>NUCLEOTIDE SEQUENCE [LARGE SCALE GENOMIC DNA]</scope>
    <source>
        <strain evidence="9 10">E3</strain>
    </source>
</reference>
<dbReference type="GO" id="GO:0005506">
    <property type="term" value="F:iron ion binding"/>
    <property type="evidence" value="ECO:0007669"/>
    <property type="project" value="UniProtKB-UniRule"/>
</dbReference>
<evidence type="ECO:0000256" key="3">
    <source>
        <dbReference type="ARBA" id="ARBA00022801"/>
    </source>
</evidence>
<dbReference type="GO" id="GO:0050480">
    <property type="term" value="F:imidazolonepropionase activity"/>
    <property type="evidence" value="ECO:0007669"/>
    <property type="project" value="UniProtKB-UniRule"/>
</dbReference>
<dbReference type="OrthoDB" id="9776455at2"/>
<dbReference type="Gene3D" id="3.20.20.140">
    <property type="entry name" value="Metal-dependent hydrolases"/>
    <property type="match status" value="1"/>
</dbReference>
<dbReference type="SUPFAM" id="SSF51556">
    <property type="entry name" value="Metallo-dependent hydrolases"/>
    <property type="match status" value="1"/>
</dbReference>
<keyword evidence="4 7" id="KW-0369">Histidine metabolism</keyword>
<comment type="catalytic activity">
    <reaction evidence="7">
        <text>4-imidazolone-5-propanoate + H2O = N-formimidoyl-L-glutamate</text>
        <dbReference type="Rhea" id="RHEA:23660"/>
        <dbReference type="ChEBI" id="CHEBI:15377"/>
        <dbReference type="ChEBI" id="CHEBI:58928"/>
        <dbReference type="ChEBI" id="CHEBI:77893"/>
        <dbReference type="EC" id="3.5.2.7"/>
    </reaction>
</comment>
<comment type="pathway">
    <text evidence="7">Amino-acid degradation; L-histidine degradation into L-glutamate; N-formimidoyl-L-glutamate from L-histidine: step 3/3.</text>
</comment>
<dbReference type="PANTHER" id="PTHR42752">
    <property type="entry name" value="IMIDAZOLONEPROPIONASE"/>
    <property type="match status" value="1"/>
</dbReference>
<dbReference type="STRING" id="1127673.GLIP_2093"/>
<feature type="binding site" evidence="7">
    <location>
        <position position="316"/>
    </location>
    <ligand>
        <name>Fe(3+)</name>
        <dbReference type="ChEBI" id="CHEBI:29034"/>
    </ligand>
</feature>
<feature type="binding site" evidence="7">
    <location>
        <position position="143"/>
    </location>
    <ligand>
        <name>N-formimidoyl-L-glutamate</name>
        <dbReference type="ChEBI" id="CHEBI:58928"/>
    </ligand>
</feature>
<dbReference type="InterPro" id="IPR006680">
    <property type="entry name" value="Amidohydro-rel"/>
</dbReference>
<feature type="binding site" evidence="7">
    <location>
        <position position="71"/>
    </location>
    <ligand>
        <name>Zn(2+)</name>
        <dbReference type="ChEBI" id="CHEBI:29105"/>
    </ligand>
</feature>
<protein>
    <recommendedName>
        <fullName evidence="1 7">Imidazolonepropionase</fullName>
        <ecNumber evidence="1 7">3.5.2.7</ecNumber>
    </recommendedName>
    <alternativeName>
        <fullName evidence="7">Imidazolone-5-propionate hydrolase</fullName>
    </alternativeName>
</protein>
<organism evidence="9 10">
    <name type="scientific">Aliiglaciecola lipolytica E3</name>
    <dbReference type="NCBI Taxonomy" id="1127673"/>
    <lineage>
        <taxon>Bacteria</taxon>
        <taxon>Pseudomonadati</taxon>
        <taxon>Pseudomonadota</taxon>
        <taxon>Gammaproteobacteria</taxon>
        <taxon>Alteromonadales</taxon>
        <taxon>Alteromonadaceae</taxon>
        <taxon>Aliiglaciecola</taxon>
    </lineage>
</organism>
<feature type="binding site" evidence="7">
    <location>
        <position position="176"/>
    </location>
    <ligand>
        <name>4-imidazolone-5-propanoate</name>
        <dbReference type="ChEBI" id="CHEBI:77893"/>
    </ligand>
</feature>
<keyword evidence="10" id="KW-1185">Reference proteome</keyword>
<evidence type="ECO:0000259" key="8">
    <source>
        <dbReference type="Pfam" id="PF01979"/>
    </source>
</evidence>
<evidence type="ECO:0000313" key="9">
    <source>
        <dbReference type="EMBL" id="GAC14721.1"/>
    </source>
</evidence>
<proteinExistence type="inferred from homology"/>
<dbReference type="EC" id="3.5.2.7" evidence="1 7"/>
<name>K6XSR6_9ALTE</name>
<dbReference type="GO" id="GO:0005737">
    <property type="term" value="C:cytoplasm"/>
    <property type="evidence" value="ECO:0007669"/>
    <property type="project" value="UniProtKB-SubCell"/>
</dbReference>
<sequence>MQSQFDFLIHNVQIASMAANSEAYGEIKDACVAIKNGNIEFIGNQHDFDGEVDTYVDGEGQWLLPGFVDCHTHIVYGGDRANEFEMRLNGVSYQTIAQQGGGIKSTVKATREASFESLLASASSRAQALLDEGVMTLEIKSGYGLDLQNEIKMLEVAKQIAKDLPVNVSTTYLGAHALPLEYKDDADGYIDFVCDTVLPKIYELKLADSVDVFCETIGFNTAQCERVFKSAKQFGLNIKAHVEQLSDLKGAKLAASYNAISVDHIEYLEPEDAFALKQSNTVAVLLPGAFYFLKETQKPPVNALRQNSIPMAVATDLNPGSSPIASILTCANMACVLFDLTPEEALKGITINAASALGLNDRGQIQTGMRADLCLWNIAHPAQLIYAVNQHKPVKKWFGGKLV</sequence>
<dbReference type="Proteomes" id="UP000006334">
    <property type="component" value="Unassembled WGS sequence"/>
</dbReference>
<dbReference type="RefSeq" id="WP_008844537.1">
    <property type="nucleotide sequence ID" value="NZ_BAEN01000041.1"/>
</dbReference>
<dbReference type="PANTHER" id="PTHR42752:SF1">
    <property type="entry name" value="IMIDAZOLONEPROPIONASE-RELATED"/>
    <property type="match status" value="1"/>
</dbReference>
<comment type="caution">
    <text evidence="9">The sequence shown here is derived from an EMBL/GenBank/DDBJ whole genome shotgun (WGS) entry which is preliminary data.</text>
</comment>
<feature type="binding site" evidence="7">
    <location>
        <position position="316"/>
    </location>
    <ligand>
        <name>Zn(2+)</name>
        <dbReference type="ChEBI" id="CHEBI:29105"/>
    </ligand>
</feature>
<dbReference type="NCBIfam" id="TIGR01224">
    <property type="entry name" value="hutI"/>
    <property type="match status" value="1"/>
</dbReference>
<dbReference type="AlphaFoldDB" id="K6XSR6"/>
<dbReference type="InterPro" id="IPR005920">
    <property type="entry name" value="HutI"/>
</dbReference>
<feature type="binding site" evidence="7">
    <location>
        <position position="244"/>
    </location>
    <ligand>
        <name>4-imidazolone-5-propanoate</name>
        <dbReference type="ChEBI" id="CHEBI:77893"/>
    </ligand>
</feature>
<dbReference type="GO" id="GO:0008270">
    <property type="term" value="F:zinc ion binding"/>
    <property type="evidence" value="ECO:0007669"/>
    <property type="project" value="UniProtKB-UniRule"/>
</dbReference>
<feature type="binding site" evidence="7">
    <location>
        <position position="73"/>
    </location>
    <ligand>
        <name>Zn(2+)</name>
        <dbReference type="ChEBI" id="CHEBI:29105"/>
    </ligand>
</feature>
<feature type="domain" description="Amidohydrolase-related" evidence="8">
    <location>
        <begin position="63"/>
        <end position="402"/>
    </location>
</feature>
<evidence type="ECO:0000256" key="4">
    <source>
        <dbReference type="ARBA" id="ARBA00022808"/>
    </source>
</evidence>
<feature type="binding site" evidence="7">
    <location>
        <position position="143"/>
    </location>
    <ligand>
        <name>4-imidazolone-5-propanoate</name>
        <dbReference type="ChEBI" id="CHEBI:77893"/>
    </ligand>
</feature>
<keyword evidence="2 7" id="KW-0479">Metal-binding</keyword>
<comment type="cofactor">
    <cofactor evidence="7">
        <name>Zn(2+)</name>
        <dbReference type="ChEBI" id="CHEBI:29105"/>
    </cofactor>
    <cofactor evidence="7">
        <name>Fe(3+)</name>
        <dbReference type="ChEBI" id="CHEBI:29034"/>
    </cofactor>
    <text evidence="7">Binds 1 zinc or iron ion per subunit.</text>
</comment>
<comment type="similarity">
    <text evidence="7">Belongs to the metallo-dependent hydrolases superfamily. HutI family.</text>
</comment>
<dbReference type="Gene3D" id="2.30.40.10">
    <property type="entry name" value="Urease, subunit C, domain 1"/>
    <property type="match status" value="1"/>
</dbReference>
<keyword evidence="7" id="KW-0963">Cytoplasm</keyword>
<dbReference type="HAMAP" id="MF_00372">
    <property type="entry name" value="HutI"/>
    <property type="match status" value="1"/>
</dbReference>
<dbReference type="CDD" id="cd01296">
    <property type="entry name" value="Imidazolone-5PH"/>
    <property type="match status" value="1"/>
</dbReference>
<dbReference type="eggNOG" id="COG1228">
    <property type="taxonomic scope" value="Bacteria"/>
</dbReference>
<evidence type="ECO:0000313" key="10">
    <source>
        <dbReference type="Proteomes" id="UP000006334"/>
    </source>
</evidence>
<keyword evidence="6 7" id="KW-0408">Iron</keyword>
<feature type="binding site" evidence="7">
    <location>
        <position position="80"/>
    </location>
    <ligand>
        <name>4-imidazolone-5-propanoate</name>
        <dbReference type="ChEBI" id="CHEBI:77893"/>
    </ligand>
</feature>
<comment type="subcellular location">
    <subcellularLocation>
        <location evidence="7">Cytoplasm</location>
    </subcellularLocation>
</comment>
<evidence type="ECO:0000256" key="6">
    <source>
        <dbReference type="ARBA" id="ARBA00023004"/>
    </source>
</evidence>
<dbReference type="GO" id="GO:0019557">
    <property type="term" value="P:L-histidine catabolic process to glutamate and formate"/>
    <property type="evidence" value="ECO:0007669"/>
    <property type="project" value="UniProtKB-UniPathway"/>
</dbReference>
<dbReference type="EMBL" id="BAEN01000041">
    <property type="protein sequence ID" value="GAC14721.1"/>
    <property type="molecule type" value="Genomic_DNA"/>
</dbReference>
<keyword evidence="5 7" id="KW-0862">Zinc</keyword>
<gene>
    <name evidence="7 9" type="primary">hutI</name>
    <name evidence="9" type="ORF">GLIP_2093</name>
</gene>
<dbReference type="SUPFAM" id="SSF51338">
    <property type="entry name" value="Composite domain of metallo-dependent hydrolases"/>
    <property type="match status" value="1"/>
</dbReference>
<dbReference type="InterPro" id="IPR032466">
    <property type="entry name" value="Metal_Hydrolase"/>
</dbReference>
<comment type="function">
    <text evidence="7">Catalyzes the hydrolytic cleavage of the carbon-nitrogen bond in imidazolone-5-propanoate to yield N-formimidoyl-L-glutamate. It is the third step in the universal histidine degradation pathway.</text>
</comment>
<dbReference type="InterPro" id="IPR011059">
    <property type="entry name" value="Metal-dep_hydrolase_composite"/>
</dbReference>